<dbReference type="InterPro" id="IPR036397">
    <property type="entry name" value="RNaseH_sf"/>
</dbReference>
<dbReference type="Proteomes" id="UP000717996">
    <property type="component" value="Unassembled WGS sequence"/>
</dbReference>
<dbReference type="GO" id="GO:0003676">
    <property type="term" value="F:nucleic acid binding"/>
    <property type="evidence" value="ECO:0007669"/>
    <property type="project" value="InterPro"/>
</dbReference>
<evidence type="ECO:0000313" key="2">
    <source>
        <dbReference type="Proteomes" id="UP000717996"/>
    </source>
</evidence>
<organism evidence="1 2">
    <name type="scientific">Rhizopus oryzae</name>
    <name type="common">Mucormycosis agent</name>
    <name type="synonym">Rhizopus arrhizus var. delemar</name>
    <dbReference type="NCBI Taxonomy" id="64495"/>
    <lineage>
        <taxon>Eukaryota</taxon>
        <taxon>Fungi</taxon>
        <taxon>Fungi incertae sedis</taxon>
        <taxon>Mucoromycota</taxon>
        <taxon>Mucoromycotina</taxon>
        <taxon>Mucoromycetes</taxon>
        <taxon>Mucorales</taxon>
        <taxon>Mucorineae</taxon>
        <taxon>Rhizopodaceae</taxon>
        <taxon>Rhizopus</taxon>
    </lineage>
</organism>
<dbReference type="EMBL" id="JAANIT010002531">
    <property type="protein sequence ID" value="KAG1536168.1"/>
    <property type="molecule type" value="Genomic_DNA"/>
</dbReference>
<comment type="caution">
    <text evidence="1">The sequence shown here is derived from an EMBL/GenBank/DDBJ whole genome shotgun (WGS) entry which is preliminary data.</text>
</comment>
<protein>
    <submittedName>
        <fullName evidence="1">Uncharacterized protein</fullName>
    </submittedName>
</protein>
<dbReference type="Gene3D" id="3.30.420.10">
    <property type="entry name" value="Ribonuclease H-like superfamily/Ribonuclease H"/>
    <property type="match status" value="1"/>
</dbReference>
<dbReference type="OrthoDB" id="2416077at2759"/>
<sequence length="94" mass="11123">MLWNAITYAGVGWMCKTNGNMDKAMYKETLEGKVERTMEYGVDKLGFERHQLICQHENDPKYTPKVVKEHLQQRFYNALQWPEHSPDLKTTENM</sequence>
<gene>
    <name evidence="1" type="ORF">G6F51_011115</name>
</gene>
<dbReference type="AlphaFoldDB" id="A0A9P6XZR6"/>
<proteinExistence type="predicted"/>
<accession>A0A9P6XZR6</accession>
<evidence type="ECO:0000313" key="1">
    <source>
        <dbReference type="EMBL" id="KAG1536168.1"/>
    </source>
</evidence>
<reference evidence="1" key="1">
    <citation type="journal article" date="2020" name="Microb. Genom.">
        <title>Genetic diversity of clinical and environmental Mucorales isolates obtained from an investigation of mucormycosis cases among solid organ transplant recipients.</title>
        <authorList>
            <person name="Nguyen M.H."/>
            <person name="Kaul D."/>
            <person name="Muto C."/>
            <person name="Cheng S.J."/>
            <person name="Richter R.A."/>
            <person name="Bruno V.M."/>
            <person name="Liu G."/>
            <person name="Beyhan S."/>
            <person name="Sundermann A.J."/>
            <person name="Mounaud S."/>
            <person name="Pasculle A.W."/>
            <person name="Nierman W.C."/>
            <person name="Driscoll E."/>
            <person name="Cumbie R."/>
            <person name="Clancy C.J."/>
            <person name="Dupont C.L."/>
        </authorList>
    </citation>
    <scope>NUCLEOTIDE SEQUENCE</scope>
    <source>
        <strain evidence="1">GL16</strain>
    </source>
</reference>
<name>A0A9P6XZR6_RHIOR</name>